<protein>
    <submittedName>
        <fullName evidence="2">Uncharacterized protein</fullName>
    </submittedName>
</protein>
<evidence type="ECO:0000313" key="2">
    <source>
        <dbReference type="EMBL" id="MFC4624301.1"/>
    </source>
</evidence>
<feature type="region of interest" description="Disordered" evidence="1">
    <location>
        <begin position="22"/>
        <end position="60"/>
    </location>
</feature>
<evidence type="ECO:0000313" key="3">
    <source>
        <dbReference type="Proteomes" id="UP001596042"/>
    </source>
</evidence>
<name>A0ABV9H577_9HYPH</name>
<proteinExistence type="predicted"/>
<organism evidence="2 3">
    <name type="scientific">Daeguia caeni</name>
    <dbReference type="NCBI Taxonomy" id="439612"/>
    <lineage>
        <taxon>Bacteria</taxon>
        <taxon>Pseudomonadati</taxon>
        <taxon>Pseudomonadota</taxon>
        <taxon>Alphaproteobacteria</taxon>
        <taxon>Hyphomicrobiales</taxon>
        <taxon>Brucellaceae</taxon>
        <taxon>Daeguia</taxon>
    </lineage>
</organism>
<dbReference type="Proteomes" id="UP001596042">
    <property type="component" value="Unassembled WGS sequence"/>
</dbReference>
<reference evidence="3" key="1">
    <citation type="journal article" date="2019" name="Int. J. Syst. Evol. Microbiol.">
        <title>The Global Catalogue of Microorganisms (GCM) 10K type strain sequencing project: providing services to taxonomists for standard genome sequencing and annotation.</title>
        <authorList>
            <consortium name="The Broad Institute Genomics Platform"/>
            <consortium name="The Broad Institute Genome Sequencing Center for Infectious Disease"/>
            <person name="Wu L."/>
            <person name="Ma J."/>
        </authorList>
    </citation>
    <scope>NUCLEOTIDE SEQUENCE [LARGE SCALE GENOMIC DNA]</scope>
    <source>
        <strain evidence="3">CGMCC 1.15731</strain>
    </source>
</reference>
<evidence type="ECO:0000256" key="1">
    <source>
        <dbReference type="SAM" id="MobiDB-lite"/>
    </source>
</evidence>
<feature type="compositionally biased region" description="Low complexity" evidence="1">
    <location>
        <begin position="32"/>
        <end position="50"/>
    </location>
</feature>
<dbReference type="EMBL" id="JBHSEL010000035">
    <property type="protein sequence ID" value="MFC4624301.1"/>
    <property type="molecule type" value="Genomic_DNA"/>
</dbReference>
<sequence>MRKLRIASLAVLRPGLVACNEKKDEGSSALQPASATTAPAKTTLSPTAASDADNAPAGND</sequence>
<accession>A0ABV9H577</accession>
<gene>
    <name evidence="2" type="ORF">ACFO1V_03525</name>
</gene>
<dbReference type="RefSeq" id="WP_374833265.1">
    <property type="nucleotide sequence ID" value="NZ_JBHEEZ010000022.1"/>
</dbReference>
<comment type="caution">
    <text evidence="2">The sequence shown here is derived from an EMBL/GenBank/DDBJ whole genome shotgun (WGS) entry which is preliminary data.</text>
</comment>
<keyword evidence="3" id="KW-1185">Reference proteome</keyword>